<name>A0ABP6ZD58_9ACTN</name>
<sequence length="74" mass="8331">MGQQHVRLRCRLAASARRRRVRLLQSDGNLVLYDRQGAATWATGTFGKSAGWLVRGTDGSLRLYDVAGKQIWTR</sequence>
<proteinExistence type="predicted"/>
<keyword evidence="2" id="KW-1185">Reference proteome</keyword>
<dbReference type="Gene3D" id="2.90.10.10">
    <property type="entry name" value="Bulb-type lectin domain"/>
    <property type="match status" value="1"/>
</dbReference>
<dbReference type="SUPFAM" id="SSF51110">
    <property type="entry name" value="alpha-D-mannose-specific plant lectins"/>
    <property type="match status" value="1"/>
</dbReference>
<reference evidence="2" key="1">
    <citation type="journal article" date="2019" name="Int. J. Syst. Evol. Microbiol.">
        <title>The Global Catalogue of Microorganisms (GCM) 10K type strain sequencing project: providing services to taxonomists for standard genome sequencing and annotation.</title>
        <authorList>
            <consortium name="The Broad Institute Genomics Platform"/>
            <consortium name="The Broad Institute Genome Sequencing Center for Infectious Disease"/>
            <person name="Wu L."/>
            <person name="Ma J."/>
        </authorList>
    </citation>
    <scope>NUCLEOTIDE SEQUENCE [LARGE SCALE GENOMIC DNA]</scope>
    <source>
        <strain evidence="2">JCM 16902</strain>
    </source>
</reference>
<evidence type="ECO:0008006" key="3">
    <source>
        <dbReference type="Google" id="ProtNLM"/>
    </source>
</evidence>
<protein>
    <recommendedName>
        <fullName evidence="3">Bulb-type lectin domain-containing protein</fullName>
    </recommendedName>
</protein>
<dbReference type="InterPro" id="IPR036426">
    <property type="entry name" value="Bulb-type_lectin_dom_sf"/>
</dbReference>
<organism evidence="1 2">
    <name type="scientific">Kineosporia mesophila</name>
    <dbReference type="NCBI Taxonomy" id="566012"/>
    <lineage>
        <taxon>Bacteria</taxon>
        <taxon>Bacillati</taxon>
        <taxon>Actinomycetota</taxon>
        <taxon>Actinomycetes</taxon>
        <taxon>Kineosporiales</taxon>
        <taxon>Kineosporiaceae</taxon>
        <taxon>Kineosporia</taxon>
    </lineage>
</organism>
<evidence type="ECO:0000313" key="1">
    <source>
        <dbReference type="EMBL" id="GAA3602305.1"/>
    </source>
</evidence>
<gene>
    <name evidence="1" type="ORF">GCM10022223_17590</name>
</gene>
<accession>A0ABP6ZD58</accession>
<dbReference type="EMBL" id="BAAAZO010000002">
    <property type="protein sequence ID" value="GAA3602305.1"/>
    <property type="molecule type" value="Genomic_DNA"/>
</dbReference>
<dbReference type="RefSeq" id="WP_231485149.1">
    <property type="nucleotide sequence ID" value="NZ_BAAAZO010000002.1"/>
</dbReference>
<comment type="caution">
    <text evidence="1">The sequence shown here is derived from an EMBL/GenBank/DDBJ whole genome shotgun (WGS) entry which is preliminary data.</text>
</comment>
<evidence type="ECO:0000313" key="2">
    <source>
        <dbReference type="Proteomes" id="UP001501074"/>
    </source>
</evidence>
<dbReference type="Proteomes" id="UP001501074">
    <property type="component" value="Unassembled WGS sequence"/>
</dbReference>